<reference evidence="2 3" key="1">
    <citation type="journal article" date="2014" name="PLoS ONE">
        <title>De novo Genome Assembly of the Fungal Plant Pathogen Pyrenophora semeniperda.</title>
        <authorList>
            <person name="Soliai M.M."/>
            <person name="Meyer S.E."/>
            <person name="Udall J.A."/>
            <person name="Elzinga D.E."/>
            <person name="Hermansen R.A."/>
            <person name="Bodily P.M."/>
            <person name="Hart A.A."/>
            <person name="Coleman C.E."/>
        </authorList>
    </citation>
    <scope>NUCLEOTIDE SEQUENCE [LARGE SCALE GENOMIC DNA]</scope>
    <source>
        <strain evidence="2 3">CCB06</strain>
        <tissue evidence="2">Mycelium</tissue>
    </source>
</reference>
<evidence type="ECO:0008006" key="4">
    <source>
        <dbReference type="Google" id="ProtNLM"/>
    </source>
</evidence>
<dbReference type="OrthoDB" id="5209734at2759"/>
<accession>A0A3M7M613</accession>
<gene>
    <name evidence="2" type="ORF">GMOD_00008883</name>
</gene>
<dbReference type="AlphaFoldDB" id="A0A3M7M613"/>
<proteinExistence type="predicted"/>
<evidence type="ECO:0000313" key="3">
    <source>
        <dbReference type="Proteomes" id="UP000265663"/>
    </source>
</evidence>
<dbReference type="Proteomes" id="UP000265663">
    <property type="component" value="Unassembled WGS sequence"/>
</dbReference>
<organism evidence="2 3">
    <name type="scientific">Pyrenophora seminiperda CCB06</name>
    <dbReference type="NCBI Taxonomy" id="1302712"/>
    <lineage>
        <taxon>Eukaryota</taxon>
        <taxon>Fungi</taxon>
        <taxon>Dikarya</taxon>
        <taxon>Ascomycota</taxon>
        <taxon>Pezizomycotina</taxon>
        <taxon>Dothideomycetes</taxon>
        <taxon>Pleosporomycetidae</taxon>
        <taxon>Pleosporales</taxon>
        <taxon>Pleosporineae</taxon>
        <taxon>Pleosporaceae</taxon>
        <taxon>Pyrenophora</taxon>
    </lineage>
</organism>
<dbReference type="EMBL" id="KE747823">
    <property type="protein sequence ID" value="RMZ69941.1"/>
    <property type="molecule type" value="Genomic_DNA"/>
</dbReference>
<sequence>MSSRTLLRLPRALLLAARQPITTTTITTSSRPLFAANANANINDLSNHTTRPFSHTTSPRLQVQVDSAFISQITAAEKLLTRSDEPVKGGPTAKAQQHVGQILSAQVIHDITEGEKLITGTDEPFKGGPTAVAQSALVNAGGVGGGNNANTNSNNNSATRSNSNTNNNNNETHSGILDSATLSKITDAEKKLTGQEQPVRGGPTAQAQAHAKEPITSQALHDITEGEKMVTGGERVKGGPTSTAQSELAKSRS</sequence>
<protein>
    <recommendedName>
        <fullName evidence="4">SMP domain-containing protein</fullName>
    </recommendedName>
</protein>
<feature type="compositionally biased region" description="Polar residues" evidence="1">
    <location>
        <begin position="240"/>
        <end position="253"/>
    </location>
</feature>
<feature type="region of interest" description="Disordered" evidence="1">
    <location>
        <begin position="143"/>
        <end position="253"/>
    </location>
</feature>
<name>A0A3M7M613_9PLEO</name>
<evidence type="ECO:0000256" key="1">
    <source>
        <dbReference type="SAM" id="MobiDB-lite"/>
    </source>
</evidence>
<feature type="compositionally biased region" description="Low complexity" evidence="1">
    <location>
        <begin position="148"/>
        <end position="170"/>
    </location>
</feature>
<keyword evidence="3" id="KW-1185">Reference proteome</keyword>
<evidence type="ECO:0000313" key="2">
    <source>
        <dbReference type="EMBL" id="RMZ69941.1"/>
    </source>
</evidence>